<protein>
    <submittedName>
        <fullName evidence="1">Predicted protein</fullName>
    </submittedName>
</protein>
<dbReference type="InParanoid" id="D2V751"/>
<evidence type="ECO:0000313" key="1">
    <source>
        <dbReference type="EMBL" id="EFC47308.1"/>
    </source>
</evidence>
<dbReference type="AlphaFoldDB" id="D2V751"/>
<organism evidence="2">
    <name type="scientific">Naegleria gruberi</name>
    <name type="common">Amoeba</name>
    <dbReference type="NCBI Taxonomy" id="5762"/>
    <lineage>
        <taxon>Eukaryota</taxon>
        <taxon>Discoba</taxon>
        <taxon>Heterolobosea</taxon>
        <taxon>Tetramitia</taxon>
        <taxon>Eutetramitia</taxon>
        <taxon>Vahlkampfiidae</taxon>
        <taxon>Naegleria</taxon>
    </lineage>
</organism>
<name>D2V751_NAEGR</name>
<dbReference type="KEGG" id="ngr:NAEGRDRAFT_64671"/>
<sequence length="244" mass="28408">MEPIVISSMMSEIQSIPDEEEIIPVTITPEKPKEKITENKVEKTPDKPVNLNVEVITPSPSKIDPINIKIEKWNDEWKQITESHRISCNNLFEEVFNELKKEWALKEENKSRFKQGLELAGKLMSNNSQKARLFYLTLSYYILFEKKDIQLIGYLYDSLTGNMESNPLSVSVDFSSIEFEIVCKEFADRKDILTLLKKYHSLTLIAKAKRTTTDDQTNSRLSQLTKIFNHQYSEIMKHQAKEKK</sequence>
<accession>D2V751</accession>
<dbReference type="VEuPathDB" id="AmoebaDB:NAEGRDRAFT_64671"/>
<keyword evidence="2" id="KW-1185">Reference proteome</keyword>
<dbReference type="OrthoDB" id="10629106at2759"/>
<dbReference type="EMBL" id="GG738855">
    <property type="protein sequence ID" value="EFC47308.1"/>
    <property type="molecule type" value="Genomic_DNA"/>
</dbReference>
<evidence type="ECO:0000313" key="2">
    <source>
        <dbReference type="Proteomes" id="UP000006671"/>
    </source>
</evidence>
<dbReference type="RefSeq" id="XP_002680052.1">
    <property type="nucleotide sequence ID" value="XM_002680006.1"/>
</dbReference>
<dbReference type="Proteomes" id="UP000006671">
    <property type="component" value="Unassembled WGS sequence"/>
</dbReference>
<gene>
    <name evidence="1" type="ORF">NAEGRDRAFT_64671</name>
</gene>
<proteinExistence type="predicted"/>
<dbReference type="GeneID" id="8860425"/>
<reference evidence="1 2" key="1">
    <citation type="journal article" date="2010" name="Cell">
        <title>The genome of Naegleria gruberi illuminates early eukaryotic versatility.</title>
        <authorList>
            <person name="Fritz-Laylin L.K."/>
            <person name="Prochnik S.E."/>
            <person name="Ginger M.L."/>
            <person name="Dacks J.B."/>
            <person name="Carpenter M.L."/>
            <person name="Field M.C."/>
            <person name="Kuo A."/>
            <person name="Paredez A."/>
            <person name="Chapman J."/>
            <person name="Pham J."/>
            <person name="Shu S."/>
            <person name="Neupane R."/>
            <person name="Cipriano M."/>
            <person name="Mancuso J."/>
            <person name="Tu H."/>
            <person name="Salamov A."/>
            <person name="Lindquist E."/>
            <person name="Shapiro H."/>
            <person name="Lucas S."/>
            <person name="Grigoriev I.V."/>
            <person name="Cande W.Z."/>
            <person name="Fulton C."/>
            <person name="Rokhsar D.S."/>
            <person name="Dawson S.C."/>
        </authorList>
    </citation>
    <scope>NUCLEOTIDE SEQUENCE [LARGE SCALE GENOMIC DNA]</scope>
    <source>
        <strain evidence="1 2">NEG-M</strain>
    </source>
</reference>